<dbReference type="Pfam" id="PF04851">
    <property type="entry name" value="ResIII"/>
    <property type="match status" value="1"/>
</dbReference>
<dbReference type="GO" id="GO:0003677">
    <property type="term" value="F:DNA binding"/>
    <property type="evidence" value="ECO:0007669"/>
    <property type="project" value="InterPro"/>
</dbReference>
<dbReference type="InterPro" id="IPR050742">
    <property type="entry name" value="Helicase_Restrict-Modif_Enz"/>
</dbReference>
<dbReference type="PROSITE" id="PS51192">
    <property type="entry name" value="HELICASE_ATP_BIND_1"/>
    <property type="match status" value="1"/>
</dbReference>
<dbReference type="GO" id="GO:0015668">
    <property type="term" value="F:type III site-specific deoxyribonuclease activity"/>
    <property type="evidence" value="ECO:0007669"/>
    <property type="project" value="InterPro"/>
</dbReference>
<proteinExistence type="predicted"/>
<reference evidence="2" key="1">
    <citation type="submission" date="2019-11" db="EMBL/GenBank/DDBJ databases">
        <authorList>
            <person name="Feng L."/>
        </authorList>
    </citation>
    <scope>NUCLEOTIDE SEQUENCE</scope>
    <source>
        <strain evidence="2">PdistasonisLFYP31</strain>
    </source>
</reference>
<dbReference type="EMBL" id="CACRUW010000014">
    <property type="protein sequence ID" value="VYU30044.1"/>
    <property type="molecule type" value="Genomic_DNA"/>
</dbReference>
<dbReference type="GO" id="GO:0005524">
    <property type="term" value="F:ATP binding"/>
    <property type="evidence" value="ECO:0007669"/>
    <property type="project" value="InterPro"/>
</dbReference>
<name>A0A6N3DQJ1_PARDI</name>
<dbReference type="InterPro" id="IPR045572">
    <property type="entry name" value="RE_endonuc_C"/>
</dbReference>
<evidence type="ECO:0000313" key="2">
    <source>
        <dbReference type="EMBL" id="VYU30044.1"/>
    </source>
</evidence>
<dbReference type="InterPro" id="IPR006935">
    <property type="entry name" value="Helicase/UvrB_N"/>
</dbReference>
<dbReference type="RefSeq" id="WP_010992333.1">
    <property type="nucleotide sequence ID" value="NZ_CACRUW010000014.1"/>
</dbReference>
<gene>
    <name evidence="2" type="ORF">PDLFYP31_02151</name>
</gene>
<dbReference type="InterPro" id="IPR027417">
    <property type="entry name" value="P-loop_NTPase"/>
</dbReference>
<sequence length="1020" mass="116019">MKIKYKHQRFQAEATRCVTDVFQGQPKRDGLSNFLIDQGKGHIGFKVEGFGNAPIVLDRESLCENIRTIQMAQGLKPIEHIQGEGLTLTVEMETGTGKTYTYIKTMYELNQRYGWSKFIIVVPSIAIREGVFKSFESMAEHFAGEYGKRMQYFIYNSKQLSKIDGFAQDNGIHVMVINTQAFNASMNEEKNIQGRSGDAVARIIFSRRDEFGSRRPIDILAKTNPIMIIDEPQSVLGTDKGNATRRGIQLFNPLFKVLYSATHRKDDIYNMVFRLDAIDAYNKRLVKKVEVRGVHQLGSTATNGYVYLDEIVIGKGNPQARIGFDMKTNNGTRHVIRLAGEGFNLKEQSGGLQEYEDNYIVERIDGLTGTIHFLNELTLHEGDIVGAANEELVRRMQIRETIKTHLERERQLFPRHIKVLSLFFIDHVDSYRIYSKEGVEKGKFAKMFEEEYQRALQEMMPTFTDGAYMRFLSDPKNACDNIHDGYFSVDKKGVSVESKSKEGENEERGFNLIMKDKERLLSQECPVRFIFSHSALKEGWDNPNVFQICTLKDTANEIKKRQEVGRGMRLCVNDKGERQDTDVLGDTVFNINILTVIASESYDDFAKKLQKEIAEACDTRPVIVTANLFADAMAQTEDGTTVKISTQQAVDIHEELITQGYIKKGKLTQKYFDEKKAGQLDFGEANELKSFIIKQLDKVFDPDSVKPTNGREKKEAKFNADNFHKKEWQELWKRINTRTYYNVNFDTSKLIKNAIDELYKHLNVTEIRIVVESGGIEGIRDREELEVGTAMSAAKVRTIHVKEAVGSGVTYDLVGELVQATGLTRRTIVAILQGIKPTTFHQFKLNPEEFIIKAGRIINDCKAISLIQHIRYEKRNNTFDSDIFEEATLRGTLGKDAIESEKSLYDLVVVDSQGIERSFAESLEKEDDVVVYTKLPGGFYINTPMGKYNPDWAVAFREGSVKHVYFVAETKGNDIEASQLRKAEDAKIECARRHFAAISTGEVVYSVVKTYQDLYNAVTK</sequence>
<dbReference type="PANTHER" id="PTHR47396">
    <property type="entry name" value="TYPE I RESTRICTION ENZYME ECOKI R PROTEIN"/>
    <property type="match status" value="1"/>
</dbReference>
<feature type="domain" description="Helicase ATP-binding" evidence="1">
    <location>
        <begin position="79"/>
        <end position="281"/>
    </location>
</feature>
<dbReference type="PANTHER" id="PTHR47396:SF1">
    <property type="entry name" value="ATP-DEPENDENT HELICASE IRC3-RELATED"/>
    <property type="match status" value="1"/>
</dbReference>
<dbReference type="SUPFAM" id="SSF52540">
    <property type="entry name" value="P-loop containing nucleoside triphosphate hydrolases"/>
    <property type="match status" value="2"/>
</dbReference>
<dbReference type="GO" id="GO:0005829">
    <property type="term" value="C:cytosol"/>
    <property type="evidence" value="ECO:0007669"/>
    <property type="project" value="TreeGrafter"/>
</dbReference>
<organism evidence="2">
    <name type="scientific">Parabacteroides distasonis</name>
    <dbReference type="NCBI Taxonomy" id="823"/>
    <lineage>
        <taxon>Bacteria</taxon>
        <taxon>Pseudomonadati</taxon>
        <taxon>Bacteroidota</taxon>
        <taxon>Bacteroidia</taxon>
        <taxon>Bacteroidales</taxon>
        <taxon>Tannerellaceae</taxon>
        <taxon>Parabacteroides</taxon>
    </lineage>
</organism>
<accession>A0A6N3DQJ1</accession>
<protein>
    <submittedName>
        <fullName evidence="2">Type III restriction enzyme, res subunit</fullName>
    </submittedName>
</protein>
<evidence type="ECO:0000259" key="1">
    <source>
        <dbReference type="PROSITE" id="PS51192"/>
    </source>
</evidence>
<dbReference type="Pfam" id="PF19778">
    <property type="entry name" value="RE_endonuc"/>
    <property type="match status" value="1"/>
</dbReference>
<dbReference type="SMART" id="SM00487">
    <property type="entry name" value="DEXDc"/>
    <property type="match status" value="1"/>
</dbReference>
<dbReference type="InterPro" id="IPR014001">
    <property type="entry name" value="Helicase_ATP-bd"/>
</dbReference>
<dbReference type="GeneID" id="60369760"/>
<dbReference type="Gene3D" id="3.40.50.300">
    <property type="entry name" value="P-loop containing nucleotide triphosphate hydrolases"/>
    <property type="match status" value="2"/>
</dbReference>
<dbReference type="AlphaFoldDB" id="A0A6N3DQJ1"/>